<feature type="binding site" evidence="21">
    <location>
        <position position="84"/>
    </location>
    <ligand>
        <name>substrate</name>
    </ligand>
</feature>
<keyword evidence="7 24" id="KW-0997">Cell inner membrane</keyword>
<keyword evidence="11 22" id="KW-0547">Nucleotide-binding</keyword>
<keyword evidence="19 24" id="KW-1208">Phospholipid metabolism</keyword>
<evidence type="ECO:0000256" key="20">
    <source>
        <dbReference type="PIRSR" id="PIRSR600829-1"/>
    </source>
</evidence>
<evidence type="ECO:0000256" key="9">
    <source>
        <dbReference type="ARBA" id="ARBA00022692"/>
    </source>
</evidence>
<evidence type="ECO:0000256" key="4">
    <source>
        <dbReference type="ARBA" id="ARBA00017575"/>
    </source>
</evidence>
<dbReference type="PANTHER" id="PTHR34299">
    <property type="entry name" value="DIACYLGLYCEROL KINASE"/>
    <property type="match status" value="1"/>
</dbReference>
<comment type="function">
    <text evidence="24">Catalyzes the ATP-dependent phosphorylation of sn-l,2-diacylglycerol (DAG) to phosphatidic acid. Involved in the recycling of diacylglycerol produced as a by-product during membrane-derived oligosaccharide (MDO) biosynthesis.</text>
</comment>
<reference evidence="25 26" key="1">
    <citation type="journal article" date="2018" name="Nat. Biotechnol.">
        <title>A standardized bacterial taxonomy based on genome phylogeny substantially revises the tree of life.</title>
        <authorList>
            <person name="Parks D.H."/>
            <person name="Chuvochina M."/>
            <person name="Waite D.W."/>
            <person name="Rinke C."/>
            <person name="Skarshewski A."/>
            <person name="Chaumeil P.A."/>
            <person name="Hugenholtz P."/>
        </authorList>
    </citation>
    <scope>NUCLEOTIDE SEQUENCE [LARGE SCALE GENOMIC DNA]</scope>
    <source>
        <strain evidence="25">UBA9158</strain>
    </source>
</reference>
<dbReference type="STRING" id="1121937.GCA_000423125_02220"/>
<feature type="binding site" evidence="21">
    <location>
        <begin position="45"/>
        <end position="49"/>
    </location>
    <ligand>
        <name>substrate</name>
    </ligand>
</feature>
<evidence type="ECO:0000256" key="13">
    <source>
        <dbReference type="ARBA" id="ARBA00022840"/>
    </source>
</evidence>
<keyword evidence="18" id="KW-0594">Phospholipid biosynthesis</keyword>
<feature type="binding site" evidence="22">
    <location>
        <position position="24"/>
    </location>
    <ligand>
        <name>ATP</name>
        <dbReference type="ChEBI" id="CHEBI:30616"/>
    </ligand>
</feature>
<keyword evidence="9 24" id="KW-0812">Transmembrane</keyword>
<evidence type="ECO:0000256" key="11">
    <source>
        <dbReference type="ARBA" id="ARBA00022741"/>
    </source>
</evidence>
<dbReference type="EMBL" id="DMND01000177">
    <property type="protein sequence ID" value="HAN28648.1"/>
    <property type="molecule type" value="Genomic_DNA"/>
</dbReference>
<feature type="binding site" evidence="22">
    <location>
        <begin position="100"/>
        <end position="102"/>
    </location>
    <ligand>
        <name>ATP</name>
        <dbReference type="ChEBI" id="CHEBI:30616"/>
    </ligand>
</feature>
<dbReference type="EC" id="2.7.1.107" evidence="3 24"/>
<evidence type="ECO:0000256" key="16">
    <source>
        <dbReference type="ARBA" id="ARBA00023098"/>
    </source>
</evidence>
<evidence type="ECO:0000256" key="7">
    <source>
        <dbReference type="ARBA" id="ARBA00022519"/>
    </source>
</evidence>
<dbReference type="GO" id="GO:0004143">
    <property type="term" value="F:ATP-dependent diacylglycerol kinase activity"/>
    <property type="evidence" value="ECO:0007669"/>
    <property type="project" value="UniProtKB-EC"/>
</dbReference>
<comment type="subcellular location">
    <subcellularLocation>
        <location evidence="1 24">Cell inner membrane</location>
        <topology evidence="1 24">Multi-pass membrane protein</topology>
    </subcellularLocation>
</comment>
<sequence length="133" mass="14261">MPEPAVVDTPDYTPGQTPRTGLARVLKAFVHSGRGLRYAFRHEAAIRQECAVLALGTVIVYWAELPFFKAGLLLCSLLFLLVVELLNSAVEAVVDRVGLEYHPLSGAAKDMGSAAVLLCSLGVALLWVLTLLG</sequence>
<dbReference type="GO" id="GO:0046872">
    <property type="term" value="F:metal ion binding"/>
    <property type="evidence" value="ECO:0007669"/>
    <property type="project" value="UniProtKB-KW"/>
</dbReference>
<evidence type="ECO:0000256" key="3">
    <source>
        <dbReference type="ARBA" id="ARBA00012133"/>
    </source>
</evidence>
<proteinExistence type="inferred from homology"/>
<feature type="transmembrane region" description="Helical" evidence="24">
    <location>
        <begin position="70"/>
        <end position="94"/>
    </location>
</feature>
<evidence type="ECO:0000256" key="22">
    <source>
        <dbReference type="PIRSR" id="PIRSR600829-3"/>
    </source>
</evidence>
<dbReference type="PROSITE" id="PS01069">
    <property type="entry name" value="DAGK_PROKAR"/>
    <property type="match status" value="1"/>
</dbReference>
<dbReference type="InterPro" id="IPR033718">
    <property type="entry name" value="DAGK_prok"/>
</dbReference>
<evidence type="ECO:0000256" key="15">
    <source>
        <dbReference type="ARBA" id="ARBA00022989"/>
    </source>
</evidence>
<keyword evidence="8 24" id="KW-0808">Transferase</keyword>
<evidence type="ECO:0000313" key="26">
    <source>
        <dbReference type="Proteomes" id="UP000259273"/>
    </source>
</evidence>
<evidence type="ECO:0000256" key="1">
    <source>
        <dbReference type="ARBA" id="ARBA00004429"/>
    </source>
</evidence>
<gene>
    <name evidence="25" type="ORF">DCP75_13165</name>
</gene>
<evidence type="ECO:0000313" key="25">
    <source>
        <dbReference type="EMBL" id="HAN28648.1"/>
    </source>
</evidence>
<evidence type="ECO:0000256" key="6">
    <source>
        <dbReference type="ARBA" id="ARBA00022516"/>
    </source>
</evidence>
<dbReference type="GO" id="GO:0006654">
    <property type="term" value="P:phosphatidic acid biosynthetic process"/>
    <property type="evidence" value="ECO:0007669"/>
    <property type="project" value="InterPro"/>
</dbReference>
<dbReference type="CDD" id="cd14264">
    <property type="entry name" value="DAGK_IM"/>
    <property type="match status" value="1"/>
</dbReference>
<keyword evidence="10 23" id="KW-0479">Metal-binding</keyword>
<organism evidence="25 26">
    <name type="scientific">Haliea salexigens</name>
    <dbReference type="NCBI Taxonomy" id="287487"/>
    <lineage>
        <taxon>Bacteria</taxon>
        <taxon>Pseudomonadati</taxon>
        <taxon>Pseudomonadota</taxon>
        <taxon>Gammaproteobacteria</taxon>
        <taxon>Cellvibrionales</taxon>
        <taxon>Halieaceae</taxon>
        <taxon>Haliea</taxon>
    </lineage>
</organism>
<feature type="binding site" evidence="22">
    <location>
        <begin position="109"/>
        <end position="110"/>
    </location>
    <ligand>
        <name>ATP</name>
        <dbReference type="ChEBI" id="CHEBI:30616"/>
    </ligand>
</feature>
<keyword evidence="14 23" id="KW-0460">Magnesium</keyword>
<evidence type="ECO:0000256" key="14">
    <source>
        <dbReference type="ARBA" id="ARBA00022842"/>
    </source>
</evidence>
<dbReference type="AlphaFoldDB" id="A0A3C1KQ84"/>
<comment type="caution">
    <text evidence="25">The sequence shown here is derived from an EMBL/GenBank/DDBJ whole genome shotgun (WGS) entry which is preliminary data.</text>
</comment>
<name>A0A3C1KQ84_9GAMM</name>
<keyword evidence="15 24" id="KW-1133">Transmembrane helix</keyword>
<evidence type="ECO:0000256" key="21">
    <source>
        <dbReference type="PIRSR" id="PIRSR600829-2"/>
    </source>
</evidence>
<evidence type="ECO:0000256" key="12">
    <source>
        <dbReference type="ARBA" id="ARBA00022777"/>
    </source>
</evidence>
<feature type="transmembrane region" description="Helical" evidence="24">
    <location>
        <begin position="114"/>
        <end position="132"/>
    </location>
</feature>
<evidence type="ECO:0000256" key="18">
    <source>
        <dbReference type="ARBA" id="ARBA00023209"/>
    </source>
</evidence>
<evidence type="ECO:0000256" key="10">
    <source>
        <dbReference type="ARBA" id="ARBA00022723"/>
    </source>
</evidence>
<comment type="catalytic activity">
    <reaction evidence="24">
        <text>a 1,2-diacyl-sn-glycerol + ATP = a 1,2-diacyl-sn-glycero-3-phosphate + ADP + H(+)</text>
        <dbReference type="Rhea" id="RHEA:10272"/>
        <dbReference type="ChEBI" id="CHEBI:15378"/>
        <dbReference type="ChEBI" id="CHEBI:17815"/>
        <dbReference type="ChEBI" id="CHEBI:30616"/>
        <dbReference type="ChEBI" id="CHEBI:58608"/>
        <dbReference type="ChEBI" id="CHEBI:456216"/>
        <dbReference type="EC" id="2.7.1.107"/>
    </reaction>
</comment>
<keyword evidence="12 24" id="KW-0418">Kinase</keyword>
<dbReference type="Proteomes" id="UP000259273">
    <property type="component" value="Unassembled WGS sequence"/>
</dbReference>
<dbReference type="PANTHER" id="PTHR34299:SF1">
    <property type="entry name" value="DIACYLGLYCEROL KINASE"/>
    <property type="match status" value="1"/>
</dbReference>
<dbReference type="InterPro" id="IPR000829">
    <property type="entry name" value="DAGK"/>
</dbReference>
<evidence type="ECO:0000256" key="2">
    <source>
        <dbReference type="ARBA" id="ARBA00005967"/>
    </source>
</evidence>
<dbReference type="GO" id="GO:0005524">
    <property type="term" value="F:ATP binding"/>
    <property type="evidence" value="ECO:0007669"/>
    <property type="project" value="UniProtKB-KW"/>
</dbReference>
<keyword evidence="13 22" id="KW-0067">ATP-binding</keyword>
<feature type="active site" description="Proton acceptor" evidence="20">
    <location>
        <position position="84"/>
    </location>
</feature>
<accession>A0A3C1KQ84</accession>
<dbReference type="InterPro" id="IPR036945">
    <property type="entry name" value="DAGK_sf"/>
</dbReference>
<feature type="binding site" evidence="23">
    <location>
        <position position="91"/>
    </location>
    <ligand>
        <name>a divalent metal cation</name>
        <dbReference type="ChEBI" id="CHEBI:60240"/>
    </ligand>
</feature>
<dbReference type="Pfam" id="PF01219">
    <property type="entry name" value="DAGK_prokar"/>
    <property type="match status" value="1"/>
</dbReference>
<keyword evidence="5" id="KW-1003">Cell membrane</keyword>
<evidence type="ECO:0000256" key="5">
    <source>
        <dbReference type="ARBA" id="ARBA00022475"/>
    </source>
</evidence>
<feature type="binding site" evidence="21">
    <location>
        <position position="113"/>
    </location>
    <ligand>
        <name>substrate</name>
    </ligand>
</feature>
<dbReference type="Gene3D" id="1.10.287.3610">
    <property type="match status" value="1"/>
</dbReference>
<dbReference type="GO" id="GO:0005886">
    <property type="term" value="C:plasma membrane"/>
    <property type="evidence" value="ECO:0007669"/>
    <property type="project" value="UniProtKB-SubCell"/>
</dbReference>
<feature type="transmembrane region" description="Helical" evidence="24">
    <location>
        <begin position="44"/>
        <end position="63"/>
    </location>
</feature>
<keyword evidence="17 24" id="KW-0472">Membrane</keyword>
<feature type="binding site" evidence="21">
    <location>
        <position position="24"/>
    </location>
    <ligand>
        <name>substrate</name>
    </ligand>
</feature>
<evidence type="ECO:0000256" key="17">
    <source>
        <dbReference type="ARBA" id="ARBA00023136"/>
    </source>
</evidence>
<evidence type="ECO:0000256" key="24">
    <source>
        <dbReference type="RuleBase" id="RU363065"/>
    </source>
</evidence>
<comment type="similarity">
    <text evidence="2 24">Belongs to the bacterial diacylglycerol kinase family.</text>
</comment>
<protein>
    <recommendedName>
        <fullName evidence="4 24">Diacylglycerol kinase</fullName>
        <ecNumber evidence="3 24">2.7.1.107</ecNumber>
    </recommendedName>
</protein>
<feature type="binding site" evidence="23">
    <location>
        <position position="43"/>
    </location>
    <ligand>
        <name>a divalent metal cation</name>
        <dbReference type="ChEBI" id="CHEBI:60240"/>
    </ligand>
</feature>
<keyword evidence="16 24" id="KW-0443">Lipid metabolism</keyword>
<evidence type="ECO:0000256" key="23">
    <source>
        <dbReference type="PIRSR" id="PIRSR600829-4"/>
    </source>
</evidence>
<keyword evidence="6" id="KW-0444">Lipid biosynthesis</keyword>
<evidence type="ECO:0000256" key="8">
    <source>
        <dbReference type="ARBA" id="ARBA00022679"/>
    </source>
</evidence>
<comment type="cofactor">
    <cofactor evidence="23">
        <name>Mg(2+)</name>
        <dbReference type="ChEBI" id="CHEBI:18420"/>
    </cofactor>
    <text evidence="23">Mn(2+), Zn(2+), Cd(2+) and Co(2+) support activity to lesser extents.</text>
</comment>
<evidence type="ECO:0000256" key="19">
    <source>
        <dbReference type="ARBA" id="ARBA00023264"/>
    </source>
</evidence>
<feature type="binding site" evidence="22">
    <location>
        <position position="43"/>
    </location>
    <ligand>
        <name>ATP</name>
        <dbReference type="ChEBI" id="CHEBI:30616"/>
    </ligand>
</feature>
<feature type="binding site" evidence="22">
    <location>
        <position position="91"/>
    </location>
    <ligand>
        <name>ATP</name>
        <dbReference type="ChEBI" id="CHEBI:30616"/>
    </ligand>
</feature>